<evidence type="ECO:0000256" key="11">
    <source>
        <dbReference type="RuleBase" id="RU000659"/>
    </source>
</evidence>
<comment type="function">
    <text evidence="10">Protein L1 is also a translational repressor protein, it controls the translation of the L11 operon by binding to its mRNA.</text>
</comment>
<protein>
    <recommendedName>
        <fullName evidence="9 10">Large ribosomal subunit protein uL1</fullName>
    </recommendedName>
</protein>
<evidence type="ECO:0000256" key="2">
    <source>
        <dbReference type="ARBA" id="ARBA00022491"/>
    </source>
</evidence>
<evidence type="ECO:0000256" key="6">
    <source>
        <dbReference type="ARBA" id="ARBA00022884"/>
    </source>
</evidence>
<gene>
    <name evidence="10 12" type="primary">rplA</name>
    <name evidence="12" type="ORF">SOCE26_006850</name>
</gene>
<dbReference type="GO" id="GO:0022625">
    <property type="term" value="C:cytosolic large ribosomal subunit"/>
    <property type="evidence" value="ECO:0007669"/>
    <property type="project" value="TreeGrafter"/>
</dbReference>
<reference evidence="12 13" key="1">
    <citation type="submission" date="2015-09" db="EMBL/GenBank/DDBJ databases">
        <title>Sorangium comparison.</title>
        <authorList>
            <person name="Zaburannyi N."/>
            <person name="Bunk B."/>
            <person name="Overmann J."/>
            <person name="Mueller R."/>
        </authorList>
    </citation>
    <scope>NUCLEOTIDE SEQUENCE [LARGE SCALE GENOMIC DNA]</scope>
    <source>
        <strain evidence="12 13">So ce26</strain>
    </source>
</reference>
<organism evidence="12 13">
    <name type="scientific">Sorangium cellulosum</name>
    <name type="common">Polyangium cellulosum</name>
    <dbReference type="NCBI Taxonomy" id="56"/>
    <lineage>
        <taxon>Bacteria</taxon>
        <taxon>Pseudomonadati</taxon>
        <taxon>Myxococcota</taxon>
        <taxon>Polyangia</taxon>
        <taxon>Polyangiales</taxon>
        <taxon>Polyangiaceae</taxon>
        <taxon>Sorangium</taxon>
    </lineage>
</organism>
<keyword evidence="7 10" id="KW-0689">Ribosomal protein</keyword>
<dbReference type="InterPro" id="IPR002143">
    <property type="entry name" value="Ribosomal_uL1"/>
</dbReference>
<evidence type="ECO:0000313" key="12">
    <source>
        <dbReference type="EMBL" id="AUX39296.1"/>
    </source>
</evidence>
<dbReference type="CDD" id="cd00403">
    <property type="entry name" value="Ribosomal_L1"/>
    <property type="match status" value="1"/>
</dbReference>
<dbReference type="InterPro" id="IPR016095">
    <property type="entry name" value="Ribosomal_uL1_3-a/b-sand"/>
</dbReference>
<dbReference type="NCBIfam" id="TIGR01169">
    <property type="entry name" value="rplA_bact"/>
    <property type="match status" value="1"/>
</dbReference>
<keyword evidence="5 10" id="KW-0810">Translation regulation</keyword>
<keyword evidence="6 10" id="KW-0694">RNA-binding</keyword>
<evidence type="ECO:0000256" key="7">
    <source>
        <dbReference type="ARBA" id="ARBA00022980"/>
    </source>
</evidence>
<dbReference type="HAMAP" id="MF_01318_B">
    <property type="entry name" value="Ribosomal_uL1_B"/>
    <property type="match status" value="1"/>
</dbReference>
<name>A0A2L0EJ22_SORCE</name>
<dbReference type="GO" id="GO:0019843">
    <property type="term" value="F:rRNA binding"/>
    <property type="evidence" value="ECO:0007669"/>
    <property type="project" value="UniProtKB-UniRule"/>
</dbReference>
<evidence type="ECO:0000256" key="5">
    <source>
        <dbReference type="ARBA" id="ARBA00022845"/>
    </source>
</evidence>
<dbReference type="OrthoDB" id="9803740at2"/>
<dbReference type="AlphaFoldDB" id="A0A2L0EJ22"/>
<dbReference type="EMBL" id="CP012673">
    <property type="protein sequence ID" value="AUX39296.1"/>
    <property type="molecule type" value="Genomic_DNA"/>
</dbReference>
<comment type="function">
    <text evidence="10">Binds directly to 23S rRNA. The L1 stalk is quite mobile in the ribosome, and is involved in E site tRNA release.</text>
</comment>
<dbReference type="InterPro" id="IPR023673">
    <property type="entry name" value="Ribosomal_uL1_CS"/>
</dbReference>
<sequence length="236" mass="25153">MPKVAKKKLAARAVVDRARKYTLQEACALVKQAAPAKFDETVDLAVRLGVNPRHADQMVRGAVVLPHGTGQSLRVLVFAKGEKAREAEAAGADFVGEADLVNKVQEGFMDFDRVIATPDMMGLVGKLGRILGPRGLMPNPKVGTVTFDVKTAVSEAKAGKVEYRVEKAGIVHARIGKVSFAENALHTNADALIQALVRAKPATAKGIYLRSITLSSTMGPGVRIDPVQFTGKTEEA</sequence>
<evidence type="ECO:0000256" key="1">
    <source>
        <dbReference type="ARBA" id="ARBA00010531"/>
    </source>
</evidence>
<dbReference type="InterPro" id="IPR023674">
    <property type="entry name" value="Ribosomal_uL1-like"/>
</dbReference>
<dbReference type="InterPro" id="IPR028364">
    <property type="entry name" value="Ribosomal_uL1/biogenesis"/>
</dbReference>
<dbReference type="FunFam" id="3.40.50.790:FF:000001">
    <property type="entry name" value="50S ribosomal protein L1"/>
    <property type="match status" value="1"/>
</dbReference>
<evidence type="ECO:0000256" key="9">
    <source>
        <dbReference type="ARBA" id="ARBA00035241"/>
    </source>
</evidence>
<dbReference type="Pfam" id="PF00687">
    <property type="entry name" value="Ribosomal_L1"/>
    <property type="match status" value="1"/>
</dbReference>
<dbReference type="Gene3D" id="3.30.190.20">
    <property type="match status" value="1"/>
</dbReference>
<dbReference type="Gene3D" id="3.40.50.790">
    <property type="match status" value="1"/>
</dbReference>
<accession>A0A2L0EJ22</accession>
<proteinExistence type="inferred from homology"/>
<evidence type="ECO:0000256" key="10">
    <source>
        <dbReference type="HAMAP-Rule" id="MF_01318"/>
    </source>
</evidence>
<dbReference type="GO" id="GO:0006417">
    <property type="term" value="P:regulation of translation"/>
    <property type="evidence" value="ECO:0007669"/>
    <property type="project" value="UniProtKB-KW"/>
</dbReference>
<dbReference type="PIRSF" id="PIRSF002155">
    <property type="entry name" value="Ribosomal_L1"/>
    <property type="match status" value="1"/>
</dbReference>
<dbReference type="GO" id="GO:0000049">
    <property type="term" value="F:tRNA binding"/>
    <property type="evidence" value="ECO:0007669"/>
    <property type="project" value="UniProtKB-KW"/>
</dbReference>
<dbReference type="InterPro" id="IPR005878">
    <property type="entry name" value="Ribosom_uL1_bac-type"/>
</dbReference>
<dbReference type="GO" id="GO:0003735">
    <property type="term" value="F:structural constituent of ribosome"/>
    <property type="evidence" value="ECO:0007669"/>
    <property type="project" value="InterPro"/>
</dbReference>
<dbReference type="PANTHER" id="PTHR36427">
    <property type="entry name" value="54S RIBOSOMAL PROTEIN L1, MITOCHONDRIAL"/>
    <property type="match status" value="1"/>
</dbReference>
<dbReference type="RefSeq" id="WP_104977287.1">
    <property type="nucleotide sequence ID" value="NZ_CP012673.1"/>
</dbReference>
<evidence type="ECO:0000256" key="8">
    <source>
        <dbReference type="ARBA" id="ARBA00023274"/>
    </source>
</evidence>
<dbReference type="GO" id="GO:0006412">
    <property type="term" value="P:translation"/>
    <property type="evidence" value="ECO:0007669"/>
    <property type="project" value="UniProtKB-UniRule"/>
</dbReference>
<dbReference type="SUPFAM" id="SSF56808">
    <property type="entry name" value="Ribosomal protein L1"/>
    <property type="match status" value="1"/>
</dbReference>
<evidence type="ECO:0000256" key="4">
    <source>
        <dbReference type="ARBA" id="ARBA00022730"/>
    </source>
</evidence>
<comment type="subunit">
    <text evidence="10">Part of the 50S ribosomal subunit.</text>
</comment>
<dbReference type="PANTHER" id="PTHR36427:SF3">
    <property type="entry name" value="LARGE RIBOSOMAL SUBUNIT PROTEIN UL1M"/>
    <property type="match status" value="1"/>
</dbReference>
<dbReference type="Proteomes" id="UP000238348">
    <property type="component" value="Chromosome"/>
</dbReference>
<evidence type="ECO:0000313" key="13">
    <source>
        <dbReference type="Proteomes" id="UP000238348"/>
    </source>
</evidence>
<comment type="similarity">
    <text evidence="1 10 11">Belongs to the universal ribosomal protein uL1 family.</text>
</comment>
<keyword evidence="2 10" id="KW-0678">Repressor</keyword>
<evidence type="ECO:0000256" key="3">
    <source>
        <dbReference type="ARBA" id="ARBA00022555"/>
    </source>
</evidence>
<keyword evidence="4 10" id="KW-0699">rRNA-binding</keyword>
<dbReference type="PROSITE" id="PS01199">
    <property type="entry name" value="RIBOSOMAL_L1"/>
    <property type="match status" value="1"/>
</dbReference>
<keyword evidence="8 10" id="KW-0687">Ribonucleoprotein</keyword>
<keyword evidence="3 10" id="KW-0820">tRNA-binding</keyword>